<dbReference type="eggNOG" id="COG0702">
    <property type="taxonomic scope" value="Bacteria"/>
</dbReference>
<dbReference type="AlphaFoldDB" id="E1SSJ6"/>
<keyword evidence="2" id="KW-0472">Membrane</keyword>
<protein>
    <submittedName>
        <fullName evidence="4">Male sterility domain protein</fullName>
    </submittedName>
</protein>
<evidence type="ECO:0000256" key="2">
    <source>
        <dbReference type="ARBA" id="ARBA00023136"/>
    </source>
</evidence>
<evidence type="ECO:0000259" key="3">
    <source>
        <dbReference type="Pfam" id="PF01370"/>
    </source>
</evidence>
<name>E1SSJ6_FERBD</name>
<evidence type="ECO:0000313" key="5">
    <source>
        <dbReference type="Proteomes" id="UP000006683"/>
    </source>
</evidence>
<dbReference type="Proteomes" id="UP000006683">
    <property type="component" value="Chromosome"/>
</dbReference>
<dbReference type="PANTHER" id="PTHR14097:SF7">
    <property type="entry name" value="OXIDOREDUCTASE HTATIP2"/>
    <property type="match status" value="1"/>
</dbReference>
<sequence>MKTALVVGATGATGSALVNALLTSDQYRAIHLVSRRTTHWRHREVIREHILPLSRIGDLTTPYAIDEVYCCLGTTMKTAGSKAAFRAVDYGAVVALGQWAKENGVGQLHVISSKGANAGSRNFYLRTKGEMEQALSALDLPALYLYRPSLLSGERIDDRRGERFGEFILNRLTWLPGSAKWRPVPIDTLAQAMIERAHRHEGKGRFRIESEQILQLDSTASE</sequence>
<dbReference type="EMBL" id="CP002209">
    <property type="protein sequence ID" value="ADN76025.1"/>
    <property type="molecule type" value="Genomic_DNA"/>
</dbReference>
<keyword evidence="5" id="KW-1185">Reference proteome</keyword>
<dbReference type="HOGENOM" id="CLU_071330_2_0_6"/>
<accession>E1SSJ6</accession>
<feature type="domain" description="NAD-dependent epimerase/dehydratase" evidence="3">
    <location>
        <begin position="4"/>
        <end position="115"/>
    </location>
</feature>
<evidence type="ECO:0000256" key="1">
    <source>
        <dbReference type="ARBA" id="ARBA00004370"/>
    </source>
</evidence>
<dbReference type="RefSeq" id="WP_013345331.1">
    <property type="nucleotide sequence ID" value="NC_014541.1"/>
</dbReference>
<dbReference type="OrthoDB" id="9798632at2"/>
<dbReference type="KEGG" id="fbl:Fbal_1822"/>
<evidence type="ECO:0000313" key="4">
    <source>
        <dbReference type="EMBL" id="ADN76025.1"/>
    </source>
</evidence>
<proteinExistence type="predicted"/>
<dbReference type="STRING" id="550540.Fbal_1822"/>
<reference evidence="4 5" key="1">
    <citation type="journal article" date="2010" name="Stand. Genomic Sci.">
        <title>Complete genome sequence of Ferrimonas balearica type strain (PAT).</title>
        <authorList>
            <person name="Nolan M."/>
            <person name="Sikorski J."/>
            <person name="Davenport K."/>
            <person name="Lucas S."/>
            <person name="Glavina Del Rio T."/>
            <person name="Tice H."/>
            <person name="Cheng J."/>
            <person name="Goodwin L."/>
            <person name="Pitluck S."/>
            <person name="Liolios K."/>
            <person name="Ivanova N."/>
            <person name="Mavromatis K."/>
            <person name="Ovchinnikova G."/>
            <person name="Pati A."/>
            <person name="Chen A."/>
            <person name="Palaniappan K."/>
            <person name="Land M."/>
            <person name="Hauser L."/>
            <person name="Chang Y."/>
            <person name="Jeffries C."/>
            <person name="Tapia R."/>
            <person name="Brettin T."/>
            <person name="Detter J."/>
            <person name="Han C."/>
            <person name="Yasawong M."/>
            <person name="Rohde M."/>
            <person name="Tindall B."/>
            <person name="Goker M."/>
            <person name="Woyke T."/>
            <person name="Bristow J."/>
            <person name="Eisen J."/>
            <person name="Markowitz V."/>
            <person name="Hugenholtz P."/>
            <person name="Kyrpides N."/>
            <person name="Klenk H."/>
            <person name="Lapidus A."/>
        </authorList>
    </citation>
    <scope>NUCLEOTIDE SEQUENCE [LARGE SCALE GENOMIC DNA]</scope>
    <source>
        <strain evidence="5">DSM 9799 / CCM 4581 / KCTC 23876 / PAT</strain>
    </source>
</reference>
<organism evidence="4 5">
    <name type="scientific">Ferrimonas balearica (strain DSM 9799 / CCM 4581 / KCTC 23876 / PAT)</name>
    <dbReference type="NCBI Taxonomy" id="550540"/>
    <lineage>
        <taxon>Bacteria</taxon>
        <taxon>Pseudomonadati</taxon>
        <taxon>Pseudomonadota</taxon>
        <taxon>Gammaproteobacteria</taxon>
        <taxon>Alteromonadales</taxon>
        <taxon>Ferrimonadaceae</taxon>
        <taxon>Ferrimonas</taxon>
    </lineage>
</organism>
<dbReference type="GeneID" id="67182024"/>
<gene>
    <name evidence="4" type="ordered locus">Fbal_1822</name>
</gene>
<dbReference type="InterPro" id="IPR036291">
    <property type="entry name" value="NAD(P)-bd_dom_sf"/>
</dbReference>
<dbReference type="GO" id="GO:0016020">
    <property type="term" value="C:membrane"/>
    <property type="evidence" value="ECO:0007669"/>
    <property type="project" value="UniProtKB-SubCell"/>
</dbReference>
<dbReference type="Gene3D" id="3.40.50.720">
    <property type="entry name" value="NAD(P)-binding Rossmann-like Domain"/>
    <property type="match status" value="1"/>
</dbReference>
<dbReference type="InterPro" id="IPR001509">
    <property type="entry name" value="Epimerase_deHydtase"/>
</dbReference>
<comment type="subcellular location">
    <subcellularLocation>
        <location evidence="1">Membrane</location>
    </subcellularLocation>
</comment>
<dbReference type="PANTHER" id="PTHR14097">
    <property type="entry name" value="OXIDOREDUCTASE HTATIP2"/>
    <property type="match status" value="1"/>
</dbReference>
<dbReference type="Pfam" id="PF01370">
    <property type="entry name" value="Epimerase"/>
    <property type="match status" value="1"/>
</dbReference>
<dbReference type="SUPFAM" id="SSF51735">
    <property type="entry name" value="NAD(P)-binding Rossmann-fold domains"/>
    <property type="match status" value="1"/>
</dbReference>